<gene>
    <name evidence="2" type="ORF">BXY39_2061</name>
</gene>
<reference evidence="2 3" key="1">
    <citation type="submission" date="2018-10" db="EMBL/GenBank/DDBJ databases">
        <title>Genomic Encyclopedia of Archaeal and Bacterial Type Strains, Phase II (KMG-II): from individual species to whole genera.</title>
        <authorList>
            <person name="Goeker M."/>
        </authorList>
    </citation>
    <scope>NUCLEOTIDE SEQUENCE [LARGE SCALE GENOMIC DNA]</scope>
    <source>
        <strain evidence="2 3">DSM 25217</strain>
    </source>
</reference>
<sequence>MLWSGQDIAAAVTPYENRLYRVVEDQARDATSLLVDDGPELDRLETLLEAAKPSFPSGIPDNPALYLLTAPFRYRPENRGSRFRAPGTVPGVLYASEGERTALYEFIAWRLRFYLDSRNGLPSAPLPALAFAFTGRHDRAVDVRCDPFACDPAFADRADYALCQRFADEARSVGVGIILYRSVRDPHDAANAALLSWDAIDPHTRTTDTRPVKVAFKEDVVLILRGPLATTESVSHDALLGMTG</sequence>
<dbReference type="RefSeq" id="WP_121938730.1">
    <property type="nucleotide sequence ID" value="NZ_REFR01000011.1"/>
</dbReference>
<accession>A0A3M0CGQ6</accession>
<evidence type="ECO:0000313" key="3">
    <source>
        <dbReference type="Proteomes" id="UP000271227"/>
    </source>
</evidence>
<feature type="domain" description="RES" evidence="1">
    <location>
        <begin position="71"/>
        <end position="205"/>
    </location>
</feature>
<comment type="caution">
    <text evidence="2">The sequence shown here is derived from an EMBL/GenBank/DDBJ whole genome shotgun (WGS) entry which is preliminary data.</text>
</comment>
<protein>
    <submittedName>
        <fullName evidence="2">RES domain-containing protein</fullName>
    </submittedName>
</protein>
<dbReference type="AlphaFoldDB" id="A0A3M0CGQ6"/>
<name>A0A3M0CGQ6_9PROT</name>
<proteinExistence type="predicted"/>
<dbReference type="EMBL" id="REFR01000011">
    <property type="protein sequence ID" value="RMB07967.1"/>
    <property type="molecule type" value="Genomic_DNA"/>
</dbReference>
<dbReference type="Pfam" id="PF08808">
    <property type="entry name" value="RES"/>
    <property type="match status" value="1"/>
</dbReference>
<dbReference type="Proteomes" id="UP000271227">
    <property type="component" value="Unassembled WGS sequence"/>
</dbReference>
<dbReference type="SMART" id="SM00953">
    <property type="entry name" value="RES"/>
    <property type="match status" value="1"/>
</dbReference>
<evidence type="ECO:0000313" key="2">
    <source>
        <dbReference type="EMBL" id="RMB07967.1"/>
    </source>
</evidence>
<keyword evidence="3" id="KW-1185">Reference proteome</keyword>
<dbReference type="InterPro" id="IPR014914">
    <property type="entry name" value="RES_dom"/>
</dbReference>
<dbReference type="OrthoDB" id="7300555at2"/>
<dbReference type="InParanoid" id="A0A3M0CGQ6"/>
<evidence type="ECO:0000259" key="1">
    <source>
        <dbReference type="SMART" id="SM00953"/>
    </source>
</evidence>
<organism evidence="2 3">
    <name type="scientific">Eilatimonas milleporae</name>
    <dbReference type="NCBI Taxonomy" id="911205"/>
    <lineage>
        <taxon>Bacteria</taxon>
        <taxon>Pseudomonadati</taxon>
        <taxon>Pseudomonadota</taxon>
        <taxon>Alphaproteobacteria</taxon>
        <taxon>Kordiimonadales</taxon>
        <taxon>Kordiimonadaceae</taxon>
        <taxon>Eilatimonas</taxon>
    </lineage>
</organism>